<dbReference type="Proteomes" id="UP000254664">
    <property type="component" value="Unassembled WGS sequence"/>
</dbReference>
<gene>
    <name evidence="4" type="ORF">NCTC9836_01943</name>
</gene>
<dbReference type="PRINTS" id="PR00455">
    <property type="entry name" value="HTHTETR"/>
</dbReference>
<reference evidence="4 5" key="1">
    <citation type="submission" date="2018-06" db="EMBL/GenBank/DDBJ databases">
        <authorList>
            <consortium name="Pathogen Informatics"/>
            <person name="Doyle S."/>
        </authorList>
    </citation>
    <scope>NUCLEOTIDE SEQUENCE [LARGE SCALE GENOMIC DNA]</scope>
    <source>
        <strain evidence="4 5">NCTC9836</strain>
    </source>
</reference>
<keyword evidence="1 2" id="KW-0238">DNA-binding</keyword>
<sequence length="197" mass="22846">MKQLTSRQKQAMVTKLKITEKAMELIKIHGFDAVKISDICEGANISTGAFYHYFQSKENIIENAYMKIDLLVEERVESLQYDNSYDKILKIFQIAMESFEDLGYKFMADIFKHSITSPSKYSIESTRYPYDAIRKAIEKGVASGEFLSTTDATKLSWDCMRIGRGMVFDWCFYEGNYSLQEETEKLIKVFLQSFISK</sequence>
<dbReference type="InterPro" id="IPR001647">
    <property type="entry name" value="HTH_TetR"/>
</dbReference>
<dbReference type="PROSITE" id="PS50977">
    <property type="entry name" value="HTH_TETR_2"/>
    <property type="match status" value="1"/>
</dbReference>
<feature type="domain" description="HTH tetR-type" evidence="3">
    <location>
        <begin position="12"/>
        <end position="72"/>
    </location>
</feature>
<dbReference type="SUPFAM" id="SSF48498">
    <property type="entry name" value="Tetracyclin repressor-like, C-terminal domain"/>
    <property type="match status" value="1"/>
</dbReference>
<dbReference type="PANTHER" id="PTHR43479">
    <property type="entry name" value="ACREF/ENVCD OPERON REPRESSOR-RELATED"/>
    <property type="match status" value="1"/>
</dbReference>
<dbReference type="RefSeq" id="WP_115641549.1">
    <property type="nucleotide sequence ID" value="NZ_UFWZ01000001.1"/>
</dbReference>
<evidence type="ECO:0000256" key="1">
    <source>
        <dbReference type="ARBA" id="ARBA00023125"/>
    </source>
</evidence>
<dbReference type="OrthoDB" id="494991at2"/>
<dbReference type="InterPro" id="IPR036271">
    <property type="entry name" value="Tet_transcr_reg_TetR-rel_C_sf"/>
</dbReference>
<dbReference type="Gene3D" id="1.10.357.10">
    <property type="entry name" value="Tetracycline Repressor, domain 2"/>
    <property type="match status" value="1"/>
</dbReference>
<dbReference type="InterPro" id="IPR009057">
    <property type="entry name" value="Homeodomain-like_sf"/>
</dbReference>
<dbReference type="EMBL" id="UFWZ01000001">
    <property type="protein sequence ID" value="SUY47608.1"/>
    <property type="molecule type" value="Genomic_DNA"/>
</dbReference>
<name>A0A381JA45_9CLOT</name>
<dbReference type="Pfam" id="PF00440">
    <property type="entry name" value="TetR_N"/>
    <property type="match status" value="1"/>
</dbReference>
<dbReference type="PANTHER" id="PTHR43479:SF11">
    <property type="entry name" value="ACREF_ENVCD OPERON REPRESSOR-RELATED"/>
    <property type="match status" value="1"/>
</dbReference>
<dbReference type="GO" id="GO:0003677">
    <property type="term" value="F:DNA binding"/>
    <property type="evidence" value="ECO:0007669"/>
    <property type="project" value="UniProtKB-UniRule"/>
</dbReference>
<organism evidence="4 5">
    <name type="scientific">Clostridium putrefaciens</name>
    <dbReference type="NCBI Taxonomy" id="99675"/>
    <lineage>
        <taxon>Bacteria</taxon>
        <taxon>Bacillati</taxon>
        <taxon>Bacillota</taxon>
        <taxon>Clostridia</taxon>
        <taxon>Eubacteriales</taxon>
        <taxon>Clostridiaceae</taxon>
        <taxon>Clostridium</taxon>
    </lineage>
</organism>
<protein>
    <submittedName>
        <fullName evidence="4">TetR/AcrR family transcriptional regulator</fullName>
    </submittedName>
</protein>
<keyword evidence="5" id="KW-1185">Reference proteome</keyword>
<feature type="DNA-binding region" description="H-T-H motif" evidence="2">
    <location>
        <begin position="35"/>
        <end position="54"/>
    </location>
</feature>
<dbReference type="AlphaFoldDB" id="A0A381JA45"/>
<evidence type="ECO:0000256" key="2">
    <source>
        <dbReference type="PROSITE-ProRule" id="PRU00335"/>
    </source>
</evidence>
<accession>A0A381JA45</accession>
<evidence type="ECO:0000313" key="4">
    <source>
        <dbReference type="EMBL" id="SUY47608.1"/>
    </source>
</evidence>
<proteinExistence type="predicted"/>
<evidence type="ECO:0000259" key="3">
    <source>
        <dbReference type="PROSITE" id="PS50977"/>
    </source>
</evidence>
<dbReference type="InterPro" id="IPR050624">
    <property type="entry name" value="HTH-type_Tx_Regulator"/>
</dbReference>
<dbReference type="SUPFAM" id="SSF46689">
    <property type="entry name" value="Homeodomain-like"/>
    <property type="match status" value="1"/>
</dbReference>
<evidence type="ECO:0000313" key="5">
    <source>
        <dbReference type="Proteomes" id="UP000254664"/>
    </source>
</evidence>